<evidence type="ECO:0000313" key="3">
    <source>
        <dbReference type="Proteomes" id="UP001549320"/>
    </source>
</evidence>
<proteinExistence type="predicted"/>
<evidence type="ECO:0000259" key="1">
    <source>
        <dbReference type="Pfam" id="PF08212"/>
    </source>
</evidence>
<dbReference type="InterPro" id="IPR002446">
    <property type="entry name" value="Lipocalin_bac"/>
</dbReference>
<dbReference type="Pfam" id="PF08212">
    <property type="entry name" value="Lipocalin_2"/>
    <property type="match status" value="1"/>
</dbReference>
<dbReference type="Proteomes" id="UP001549320">
    <property type="component" value="Unassembled WGS sequence"/>
</dbReference>
<organism evidence="2 3">
    <name type="scientific">Ottowia thiooxydans</name>
    <dbReference type="NCBI Taxonomy" id="219182"/>
    <lineage>
        <taxon>Bacteria</taxon>
        <taxon>Pseudomonadati</taxon>
        <taxon>Pseudomonadota</taxon>
        <taxon>Betaproteobacteria</taxon>
        <taxon>Burkholderiales</taxon>
        <taxon>Comamonadaceae</taxon>
        <taxon>Ottowia</taxon>
    </lineage>
</organism>
<keyword evidence="3" id="KW-1185">Reference proteome</keyword>
<dbReference type="CDD" id="cd19438">
    <property type="entry name" value="lipocalin_Blc-like"/>
    <property type="match status" value="1"/>
</dbReference>
<evidence type="ECO:0000313" key="2">
    <source>
        <dbReference type="EMBL" id="MET4574977.1"/>
    </source>
</evidence>
<dbReference type="PANTHER" id="PTHR10612:SF34">
    <property type="entry name" value="APOLIPOPROTEIN D"/>
    <property type="match status" value="1"/>
</dbReference>
<gene>
    <name evidence="2" type="ORF">ABIE13_000074</name>
</gene>
<dbReference type="RefSeq" id="WP_354440166.1">
    <property type="nucleotide sequence ID" value="NZ_JBEPSH010000001.1"/>
</dbReference>
<dbReference type="PANTHER" id="PTHR10612">
    <property type="entry name" value="APOLIPOPROTEIN D"/>
    <property type="match status" value="1"/>
</dbReference>
<accession>A0ABV2Q2Z8</accession>
<dbReference type="Gene3D" id="2.40.128.20">
    <property type="match status" value="1"/>
</dbReference>
<reference evidence="2 3" key="1">
    <citation type="submission" date="2024-06" db="EMBL/GenBank/DDBJ databases">
        <title>Sorghum-associated microbial communities from plants grown in Nebraska, USA.</title>
        <authorList>
            <person name="Schachtman D."/>
        </authorList>
    </citation>
    <scope>NUCLEOTIDE SEQUENCE [LARGE SCALE GENOMIC DNA]</scope>
    <source>
        <strain evidence="2 3">2709</strain>
    </source>
</reference>
<protein>
    <submittedName>
        <fullName evidence="2">Apolipoprotein D and lipocalin family protein</fullName>
    </submittedName>
</protein>
<name>A0ABV2Q2Z8_9BURK</name>
<dbReference type="InterPro" id="IPR047202">
    <property type="entry name" value="Lipocalin_Blc-like_dom"/>
</dbReference>
<dbReference type="EMBL" id="JBEPSH010000001">
    <property type="protein sequence ID" value="MET4574977.1"/>
    <property type="molecule type" value="Genomic_DNA"/>
</dbReference>
<sequence length="195" mass="21497">MRRKSLQACTSQRSAATLLAGGVGIAAGWYVAQRVSPPPAVQPVRDFNLERYLGHWYEVARIDFMFERGITSCTADYSLNNDGTVSVFNQGFDPEKGVWKSAKAIAKLAGSPNEGALKVSFFRPFYSGYYVVHVDEAYQHAVVVGDGCKYCWILSRSPDMDEELYTELLSVAAANGVDRGKMHRVPHGAPLEPTE</sequence>
<dbReference type="SUPFAM" id="SSF50814">
    <property type="entry name" value="Lipocalins"/>
    <property type="match status" value="1"/>
</dbReference>
<feature type="domain" description="Lipocalin/cytosolic fatty-acid binding" evidence="1">
    <location>
        <begin position="48"/>
        <end position="186"/>
    </location>
</feature>
<dbReference type="InterPro" id="IPR022272">
    <property type="entry name" value="Lipocalin_CS"/>
</dbReference>
<dbReference type="PRINTS" id="PR01171">
    <property type="entry name" value="BCTLIPOCALIN"/>
</dbReference>
<dbReference type="InterPro" id="IPR012674">
    <property type="entry name" value="Calycin"/>
</dbReference>
<dbReference type="PROSITE" id="PS00213">
    <property type="entry name" value="LIPOCALIN"/>
    <property type="match status" value="1"/>
</dbReference>
<dbReference type="InterPro" id="IPR000566">
    <property type="entry name" value="Lipocln_cytosolic_FA-bd_dom"/>
</dbReference>
<comment type="caution">
    <text evidence="2">The sequence shown here is derived from an EMBL/GenBank/DDBJ whole genome shotgun (WGS) entry which is preliminary data.</text>
</comment>